<evidence type="ECO:0000313" key="6">
    <source>
        <dbReference type="WBParaSite" id="nOo.2.0.1.t08149-RA"/>
    </source>
</evidence>
<keyword evidence="3" id="KW-0812">Transmembrane</keyword>
<dbReference type="STRING" id="42157.A0A182EJ65"/>
<evidence type="ECO:0000313" key="5">
    <source>
        <dbReference type="Proteomes" id="UP000271087"/>
    </source>
</evidence>
<keyword evidence="3" id="KW-0472">Membrane</keyword>
<reference evidence="4 5" key="2">
    <citation type="submission" date="2018-08" db="EMBL/GenBank/DDBJ databases">
        <authorList>
            <person name="Laetsch R D."/>
            <person name="Stevens L."/>
            <person name="Kumar S."/>
            <person name="Blaxter L. M."/>
        </authorList>
    </citation>
    <scope>NUCLEOTIDE SEQUENCE [LARGE SCALE GENOMIC DNA]</scope>
</reference>
<proteinExistence type="predicted"/>
<evidence type="ECO:0000256" key="1">
    <source>
        <dbReference type="ARBA" id="ARBA00022737"/>
    </source>
</evidence>
<feature type="compositionally biased region" description="Basic and acidic residues" evidence="2">
    <location>
        <begin position="324"/>
        <end position="334"/>
    </location>
</feature>
<dbReference type="AlphaFoldDB" id="A0A182EJ65"/>
<keyword evidence="1" id="KW-0677">Repeat</keyword>
<evidence type="ECO:0000313" key="4">
    <source>
        <dbReference type="EMBL" id="VDK88499.1"/>
    </source>
</evidence>
<feature type="compositionally biased region" description="Polar residues" evidence="2">
    <location>
        <begin position="306"/>
        <end position="318"/>
    </location>
</feature>
<reference evidence="6" key="1">
    <citation type="submission" date="2016-06" db="UniProtKB">
        <authorList>
            <consortium name="WormBaseParasite"/>
        </authorList>
    </citation>
    <scope>IDENTIFICATION</scope>
</reference>
<dbReference type="PANTHER" id="PTHR24637">
    <property type="entry name" value="COLLAGEN"/>
    <property type="match status" value="1"/>
</dbReference>
<dbReference type="InterPro" id="IPR008160">
    <property type="entry name" value="Collagen"/>
</dbReference>
<keyword evidence="5" id="KW-1185">Reference proteome</keyword>
<protein>
    <submittedName>
        <fullName evidence="6">Col_cuticle_N domain-containing protein</fullName>
    </submittedName>
</protein>
<dbReference type="WBParaSite" id="nOo.2.0.1.t08149-RA">
    <property type="protein sequence ID" value="nOo.2.0.1.t08149-RA"/>
    <property type="gene ID" value="nOo.2.0.1.g08149"/>
</dbReference>
<dbReference type="OrthoDB" id="6380629at2759"/>
<feature type="transmembrane region" description="Helical" evidence="3">
    <location>
        <begin position="12"/>
        <end position="32"/>
    </location>
</feature>
<feature type="compositionally biased region" description="Low complexity" evidence="2">
    <location>
        <begin position="335"/>
        <end position="344"/>
    </location>
</feature>
<dbReference type="EMBL" id="UYRW01003254">
    <property type="protein sequence ID" value="VDK88499.1"/>
    <property type="molecule type" value="Genomic_DNA"/>
</dbReference>
<name>A0A182EJ65_ONCOC</name>
<evidence type="ECO:0000256" key="2">
    <source>
        <dbReference type="SAM" id="MobiDB-lite"/>
    </source>
</evidence>
<dbReference type="PANTHER" id="PTHR24637:SF423">
    <property type="entry name" value="NEMATODE CUTICLE COLLAGEN N-TERMINAL DOMAIN-CONTAINING PROTEIN"/>
    <property type="match status" value="1"/>
</dbReference>
<sequence length="382" mass="39584">MQQYHLHTPATFAATACGIAFAALIIIFPIILTEITQMEEELALHRGQYQTMSDTIWQYLMEENQQLRLTRAVRRNRSQYDGVGEENGYGKGIAENGGVKGENGCPRGPPGPPGEPGEKGVNGLDGIPGKDGIPGIAAVPYAASEKGPCAPCPPGRPGLRGYKGKRGPRGPIGKKGEIGMPGRDGAVGDEGPEGDIGPVGPQGLPGEKGLPGLDGYQYIRGLPGEKGEPGPQGPEGDQGPPGERGDQGEQGLPGEPGRPGPPGPEGLTGVPGSEGQPGSVGADAEYCPCPARDGKGYDTGYEQTEKSPASKTVESTNGLADVYQKIKPEGKTDKVTGTTKKPPGIRTKNGQKEKPLGNGYPPAIGKPDEAQTAQPYKKAVFA</sequence>
<evidence type="ECO:0000256" key="3">
    <source>
        <dbReference type="SAM" id="Phobius"/>
    </source>
</evidence>
<keyword evidence="3" id="KW-1133">Transmembrane helix</keyword>
<dbReference type="Pfam" id="PF01391">
    <property type="entry name" value="Collagen"/>
    <property type="match status" value="1"/>
</dbReference>
<dbReference type="Proteomes" id="UP000271087">
    <property type="component" value="Unassembled WGS sequence"/>
</dbReference>
<feature type="region of interest" description="Disordered" evidence="2">
    <location>
        <begin position="145"/>
        <end position="382"/>
    </location>
</feature>
<gene>
    <name evidence="4" type="ORF">NOO_LOCUS8149</name>
</gene>
<accession>A0A182EJ65</accession>
<feature type="region of interest" description="Disordered" evidence="2">
    <location>
        <begin position="83"/>
        <end position="127"/>
    </location>
</feature>
<organism evidence="6">
    <name type="scientific">Onchocerca ochengi</name>
    <name type="common">Filarial nematode worm</name>
    <dbReference type="NCBI Taxonomy" id="42157"/>
    <lineage>
        <taxon>Eukaryota</taxon>
        <taxon>Metazoa</taxon>
        <taxon>Ecdysozoa</taxon>
        <taxon>Nematoda</taxon>
        <taxon>Chromadorea</taxon>
        <taxon>Rhabditida</taxon>
        <taxon>Spirurina</taxon>
        <taxon>Spiruromorpha</taxon>
        <taxon>Filarioidea</taxon>
        <taxon>Onchocercidae</taxon>
        <taxon>Onchocerca</taxon>
    </lineage>
</organism>